<proteinExistence type="predicted"/>
<dbReference type="STRING" id="31958.SD37_27560"/>
<organism evidence="2 3">
    <name type="scientific">Amycolatopsis orientalis</name>
    <name type="common">Nocardia orientalis</name>
    <dbReference type="NCBI Taxonomy" id="31958"/>
    <lineage>
        <taxon>Bacteria</taxon>
        <taxon>Bacillati</taxon>
        <taxon>Actinomycetota</taxon>
        <taxon>Actinomycetes</taxon>
        <taxon>Pseudonocardiales</taxon>
        <taxon>Pseudonocardiaceae</taxon>
        <taxon>Amycolatopsis</taxon>
    </lineage>
</organism>
<dbReference type="EMBL" id="CP016174">
    <property type="protein sequence ID" value="ANN19009.1"/>
    <property type="molecule type" value="Genomic_DNA"/>
</dbReference>
<reference evidence="2 3" key="1">
    <citation type="journal article" date="2015" name="Genome Announc.">
        <title>Draft Genome Sequence of Norvancomycin-Producing Strain Amycolatopsis orientalis CPCC200066.</title>
        <authorList>
            <person name="Lei X."/>
            <person name="Yuan F."/>
            <person name="Shi Y."/>
            <person name="Li X."/>
            <person name="Wang L."/>
            <person name="Hong B."/>
        </authorList>
    </citation>
    <scope>NUCLEOTIDE SEQUENCE [LARGE SCALE GENOMIC DNA]</scope>
    <source>
        <strain evidence="2 3">B-37</strain>
    </source>
</reference>
<dbReference type="KEGG" id="aori:SD37_27560"/>
<dbReference type="eggNOG" id="ENOG5031XJ6">
    <property type="taxonomic scope" value="Bacteria"/>
</dbReference>
<dbReference type="Proteomes" id="UP000093695">
    <property type="component" value="Chromosome"/>
</dbReference>
<feature type="transmembrane region" description="Helical" evidence="1">
    <location>
        <begin position="12"/>
        <end position="38"/>
    </location>
</feature>
<evidence type="ECO:0000256" key="1">
    <source>
        <dbReference type="SAM" id="Phobius"/>
    </source>
</evidence>
<gene>
    <name evidence="2" type="ORF">SD37_27560</name>
</gene>
<name>A0A193C3J4_AMYOR</name>
<dbReference type="AlphaFoldDB" id="A0A193C3J4"/>
<dbReference type="RefSeq" id="WP_037309600.1">
    <property type="nucleotide sequence ID" value="NZ_CP016174.1"/>
</dbReference>
<keyword evidence="1" id="KW-0472">Membrane</keyword>
<evidence type="ECO:0000313" key="2">
    <source>
        <dbReference type="EMBL" id="ANN19009.1"/>
    </source>
</evidence>
<accession>A0A193C3J4</accession>
<keyword evidence="3" id="KW-1185">Reference proteome</keyword>
<feature type="transmembrane region" description="Helical" evidence="1">
    <location>
        <begin position="70"/>
        <end position="88"/>
    </location>
</feature>
<keyword evidence="1" id="KW-0812">Transmembrane</keyword>
<feature type="transmembrane region" description="Helical" evidence="1">
    <location>
        <begin position="44"/>
        <end position="63"/>
    </location>
</feature>
<evidence type="ECO:0008006" key="4">
    <source>
        <dbReference type="Google" id="ProtNLM"/>
    </source>
</evidence>
<keyword evidence="1" id="KW-1133">Transmembrane helix</keyword>
<evidence type="ECO:0000313" key="3">
    <source>
        <dbReference type="Proteomes" id="UP000093695"/>
    </source>
</evidence>
<protein>
    <recommendedName>
        <fullName evidence="4">Integral membrane protein</fullName>
    </recommendedName>
</protein>
<sequence>MIPAKWKAATEVKVVCALLAGLGLAYVGMAAILMFAPYSTARTFLLPVTSVVLGGLVVAGLVLRMSSARFAGFGVSFLFGLLHALSMLAAELFWVKIVSGLLFAGYIYTAVLLNSMPVKRHLLGATNDA</sequence>
<feature type="transmembrane region" description="Helical" evidence="1">
    <location>
        <begin position="94"/>
        <end position="113"/>
    </location>
</feature>